<feature type="domain" description="Zinc finger DksA/TraR C4-type" evidence="7">
    <location>
        <begin position="95"/>
        <end position="130"/>
    </location>
</feature>
<dbReference type="SUPFAM" id="SSF109635">
    <property type="entry name" value="DnaK suppressor protein DksA, alpha-hairpin domain"/>
    <property type="match status" value="1"/>
</dbReference>
<dbReference type="InterPro" id="IPR000962">
    <property type="entry name" value="Znf_DskA_TraR"/>
</dbReference>
<dbReference type="GO" id="GO:0008270">
    <property type="term" value="F:zinc ion binding"/>
    <property type="evidence" value="ECO:0007669"/>
    <property type="project" value="UniProtKB-UniRule"/>
</dbReference>
<evidence type="ECO:0000259" key="7">
    <source>
        <dbReference type="Pfam" id="PF01258"/>
    </source>
</evidence>
<evidence type="ECO:0000256" key="2">
    <source>
        <dbReference type="ARBA" id="ARBA00022723"/>
    </source>
</evidence>
<dbReference type="RefSeq" id="WP_110018553.1">
    <property type="nucleotide sequence ID" value="NZ_QGTJ01000005.1"/>
</dbReference>
<dbReference type="PROSITE" id="PS01102">
    <property type="entry name" value="ZF_DKSA_1"/>
    <property type="match status" value="1"/>
</dbReference>
<dbReference type="GO" id="GO:0005737">
    <property type="term" value="C:cytoplasm"/>
    <property type="evidence" value="ECO:0007669"/>
    <property type="project" value="UniProtKB-SubCell"/>
</dbReference>
<evidence type="ECO:0000313" key="10">
    <source>
        <dbReference type="Proteomes" id="UP000246569"/>
    </source>
</evidence>
<dbReference type="EMBL" id="QGTJ01000005">
    <property type="protein sequence ID" value="PWV61765.1"/>
    <property type="molecule type" value="Genomic_DNA"/>
</dbReference>
<dbReference type="SUPFAM" id="SSF57716">
    <property type="entry name" value="Glucocorticoid receptor-like (DNA-binding domain)"/>
    <property type="match status" value="1"/>
</dbReference>
<evidence type="ECO:0000256" key="3">
    <source>
        <dbReference type="ARBA" id="ARBA00022771"/>
    </source>
</evidence>
<evidence type="ECO:0000256" key="6">
    <source>
        <dbReference type="PROSITE-ProRule" id="PRU00510"/>
    </source>
</evidence>
<dbReference type="GO" id="GO:0010468">
    <property type="term" value="P:regulation of gene expression"/>
    <property type="evidence" value="ECO:0007669"/>
    <property type="project" value="UniProtKB-UniRule"/>
</dbReference>
<comment type="function">
    <text evidence="5">Transcription factor that acts by binding directly to the RNA polymerase (RNAP). Required for negative regulation of rRNA expression and positive regulation of several amino acid biosynthesis promoters. Also required for regulation of fis expression.</text>
</comment>
<keyword evidence="4 5" id="KW-0862">Zinc</keyword>
<comment type="caution">
    <text evidence="9">The sequence shown here is derived from an EMBL/GenBank/DDBJ whole genome shotgun (WGS) entry which is preliminary data.</text>
</comment>
<keyword evidence="2 5" id="KW-0479">Metal-binding</keyword>
<dbReference type="Proteomes" id="UP000246569">
    <property type="component" value="Unassembled WGS sequence"/>
</dbReference>
<organism evidence="9 10">
    <name type="scientific">Plasticicumulans acidivorans</name>
    <dbReference type="NCBI Taxonomy" id="886464"/>
    <lineage>
        <taxon>Bacteria</taxon>
        <taxon>Pseudomonadati</taxon>
        <taxon>Pseudomonadota</taxon>
        <taxon>Gammaproteobacteria</taxon>
        <taxon>Candidatus Competibacteraceae</taxon>
        <taxon>Plasticicumulans</taxon>
    </lineage>
</organism>
<comment type="similarity">
    <text evidence="5">Belongs to the DksA family.</text>
</comment>
<dbReference type="InterPro" id="IPR020458">
    <property type="entry name" value="Znf_DskA_TraR_CS"/>
</dbReference>
<reference evidence="9 10" key="1">
    <citation type="submission" date="2018-05" db="EMBL/GenBank/DDBJ databases">
        <title>Genomic Encyclopedia of Type Strains, Phase IV (KMG-IV): sequencing the most valuable type-strain genomes for metagenomic binning, comparative biology and taxonomic classification.</title>
        <authorList>
            <person name="Goeker M."/>
        </authorList>
    </citation>
    <scope>NUCLEOTIDE SEQUENCE [LARGE SCALE GENOMIC DNA]</scope>
    <source>
        <strain evidence="9 10">DSM 23606</strain>
    </source>
</reference>
<dbReference type="Pfam" id="PF21157">
    <property type="entry name" value="DksA_N"/>
    <property type="match status" value="1"/>
</dbReference>
<dbReference type="Pfam" id="PF01258">
    <property type="entry name" value="zf-dskA_traR"/>
    <property type="match status" value="1"/>
</dbReference>
<comment type="subunit">
    <text evidence="5">Interacts directly with the RNA polymerase.</text>
</comment>
<accession>A0A317MVU6</accession>
<dbReference type="InterPro" id="IPR048489">
    <property type="entry name" value="DksA_N"/>
</dbReference>
<dbReference type="PANTHER" id="PTHR33823">
    <property type="entry name" value="RNA POLYMERASE-BINDING TRANSCRIPTION FACTOR DKSA-RELATED"/>
    <property type="match status" value="1"/>
</dbReference>
<dbReference type="AlphaFoldDB" id="A0A317MVU6"/>
<dbReference type="NCBIfam" id="TIGR02420">
    <property type="entry name" value="dksA"/>
    <property type="match status" value="1"/>
</dbReference>
<dbReference type="PROSITE" id="PS51128">
    <property type="entry name" value="ZF_DKSA_2"/>
    <property type="match status" value="1"/>
</dbReference>
<dbReference type="InterPro" id="IPR037187">
    <property type="entry name" value="DnaK_N"/>
</dbReference>
<comment type="subcellular location">
    <subcellularLocation>
        <location evidence="5">Cytoplasm</location>
    </subcellularLocation>
</comment>
<dbReference type="HAMAP" id="MF_00926">
    <property type="entry name" value="DksA"/>
    <property type="match status" value="1"/>
</dbReference>
<dbReference type="Gene3D" id="1.20.120.910">
    <property type="entry name" value="DksA, coiled-coil domain"/>
    <property type="match status" value="1"/>
</dbReference>
<evidence type="ECO:0000313" key="9">
    <source>
        <dbReference type="EMBL" id="PWV61765.1"/>
    </source>
</evidence>
<keyword evidence="1 5" id="KW-0963">Cytoplasm</keyword>
<evidence type="ECO:0000256" key="1">
    <source>
        <dbReference type="ARBA" id="ARBA00022490"/>
    </source>
</evidence>
<comment type="caution">
    <text evidence="5">Lacks conserved residue(s) required for the propagation of feature annotation.</text>
</comment>
<evidence type="ECO:0000256" key="5">
    <source>
        <dbReference type="HAMAP-Rule" id="MF_00926"/>
    </source>
</evidence>
<keyword evidence="10" id="KW-1185">Reference proteome</keyword>
<dbReference type="InterPro" id="IPR012784">
    <property type="entry name" value="DksA_RNA_pol-bd"/>
</dbReference>
<evidence type="ECO:0000256" key="4">
    <source>
        <dbReference type="ARBA" id="ARBA00022833"/>
    </source>
</evidence>
<name>A0A317MVU6_9GAMM</name>
<keyword evidence="3 5" id="KW-0863">Zinc-finger</keyword>
<feature type="zinc finger region" description="dksA C4-type" evidence="6">
    <location>
        <begin position="100"/>
        <end position="124"/>
    </location>
</feature>
<feature type="domain" description="DnaK suppressor protein DksA N-terminal" evidence="8">
    <location>
        <begin position="22"/>
        <end position="92"/>
    </location>
</feature>
<dbReference type="OrthoDB" id="9803742at2"/>
<dbReference type="PANTHER" id="PTHR33823:SF2">
    <property type="entry name" value="RNA POLYMERASE-BINDING TRANSCRIPTION FACTOR DKSA"/>
    <property type="match status" value="1"/>
</dbReference>
<sequence length="140" mass="16560">MAIELPADYKPSPDEPYMNPRQLEYFRRKLLSWRQELFNEAQATIDAMREAPHEVADEADRANRESDTSFELRTRDRYRKLQTKIDEALKRIENGEYGYCEETGEEIGLKRLEARPIATLTVEAQERRERQQAQVADPHY</sequence>
<evidence type="ECO:0000259" key="8">
    <source>
        <dbReference type="Pfam" id="PF21157"/>
    </source>
</evidence>
<gene>
    <name evidence="5" type="primary">dksA</name>
    <name evidence="9" type="ORF">C7443_105198</name>
</gene>
<proteinExistence type="inferred from homology"/>
<protein>
    <recommendedName>
        <fullName evidence="5">RNA polymerase-binding transcription factor DksA</fullName>
    </recommendedName>
</protein>